<feature type="non-terminal residue" evidence="4">
    <location>
        <position position="1"/>
    </location>
</feature>
<dbReference type="GO" id="GO:0050242">
    <property type="term" value="F:pyruvate, phosphate dikinase activity"/>
    <property type="evidence" value="ECO:0007669"/>
    <property type="project" value="InterPro"/>
</dbReference>
<dbReference type="PANTHER" id="PTHR22931:SF9">
    <property type="entry name" value="PYRUVATE, PHOSPHATE DIKINASE 1, CHLOROPLASTIC"/>
    <property type="match status" value="1"/>
</dbReference>
<dbReference type="Gene3D" id="1.10.189.10">
    <property type="entry name" value="Pyruvate Phosphate Dikinase, domain 2"/>
    <property type="match status" value="1"/>
</dbReference>
<proteinExistence type="predicted"/>
<evidence type="ECO:0000313" key="4">
    <source>
        <dbReference type="EMBL" id="HIX46948.1"/>
    </source>
</evidence>
<dbReference type="InterPro" id="IPR010121">
    <property type="entry name" value="Pyruvate_phosphate_dikinase"/>
</dbReference>
<accession>A0A9D1VUR3</accession>
<dbReference type="SUPFAM" id="SSF51621">
    <property type="entry name" value="Phosphoenolpyruvate/pyruvate domain"/>
    <property type="match status" value="1"/>
</dbReference>
<protein>
    <recommendedName>
        <fullName evidence="1">Pyruvate, phosphate dikinase</fullName>
    </recommendedName>
    <alternativeName>
        <fullName evidence="2">Pyruvate, orthophosphate dikinase</fullName>
    </alternativeName>
</protein>
<organism evidence="4 5">
    <name type="scientific">Candidatus Borkfalkia faecigallinarum</name>
    <dbReference type="NCBI Taxonomy" id="2838509"/>
    <lineage>
        <taxon>Bacteria</taxon>
        <taxon>Bacillati</taxon>
        <taxon>Bacillota</taxon>
        <taxon>Clostridia</taxon>
        <taxon>Christensenellales</taxon>
        <taxon>Christensenellaceae</taxon>
        <taxon>Candidatus Borkfalkia</taxon>
    </lineage>
</organism>
<evidence type="ECO:0000256" key="2">
    <source>
        <dbReference type="ARBA" id="ARBA00032883"/>
    </source>
</evidence>
<comment type="caution">
    <text evidence="4">The sequence shown here is derived from an EMBL/GenBank/DDBJ whole genome shotgun (WGS) entry which is preliminary data.</text>
</comment>
<dbReference type="Gene3D" id="3.50.30.10">
    <property type="entry name" value="Phosphohistidine domain"/>
    <property type="match status" value="1"/>
</dbReference>
<reference evidence="4" key="1">
    <citation type="journal article" date="2021" name="PeerJ">
        <title>Extensive microbial diversity within the chicken gut microbiome revealed by metagenomics and culture.</title>
        <authorList>
            <person name="Gilroy R."/>
            <person name="Ravi A."/>
            <person name="Getino M."/>
            <person name="Pursley I."/>
            <person name="Horton D.L."/>
            <person name="Alikhan N.F."/>
            <person name="Baker D."/>
            <person name="Gharbi K."/>
            <person name="Hall N."/>
            <person name="Watson M."/>
            <person name="Adriaenssens E.M."/>
            <person name="Foster-Nyarko E."/>
            <person name="Jarju S."/>
            <person name="Secka A."/>
            <person name="Antonio M."/>
            <person name="Oren A."/>
            <person name="Chaudhuri R.R."/>
            <person name="La Ragione R."/>
            <person name="Hildebrand F."/>
            <person name="Pallen M.J."/>
        </authorList>
    </citation>
    <scope>NUCLEOTIDE SEQUENCE</scope>
    <source>
        <strain evidence="4">26628</strain>
    </source>
</reference>
<dbReference type="PANTHER" id="PTHR22931">
    <property type="entry name" value="PHOSPHOENOLPYRUVATE DIKINASE-RELATED"/>
    <property type="match status" value="1"/>
</dbReference>
<dbReference type="InterPro" id="IPR040442">
    <property type="entry name" value="Pyrv_kinase-like_dom_sf"/>
</dbReference>
<feature type="domain" description="PEP-utilising enzyme C-terminal" evidence="3">
    <location>
        <begin position="42"/>
        <end position="393"/>
    </location>
</feature>
<dbReference type="Proteomes" id="UP000824249">
    <property type="component" value="Unassembled WGS sequence"/>
</dbReference>
<keyword evidence="4" id="KW-0808">Transferase</keyword>
<reference evidence="4" key="2">
    <citation type="submission" date="2021-04" db="EMBL/GenBank/DDBJ databases">
        <authorList>
            <person name="Gilroy R."/>
        </authorList>
    </citation>
    <scope>NUCLEOTIDE SEQUENCE</scope>
    <source>
        <strain evidence="4">26628</strain>
    </source>
</reference>
<dbReference type="InterPro" id="IPR015813">
    <property type="entry name" value="Pyrv/PenolPyrv_kinase-like_dom"/>
</dbReference>
<evidence type="ECO:0000259" key="3">
    <source>
        <dbReference type="Pfam" id="PF02896"/>
    </source>
</evidence>
<dbReference type="EMBL" id="DXFD01000068">
    <property type="protein sequence ID" value="HIX46948.1"/>
    <property type="molecule type" value="Genomic_DNA"/>
</dbReference>
<gene>
    <name evidence="4" type="ORF">H9737_04565</name>
</gene>
<dbReference type="Pfam" id="PF02896">
    <property type="entry name" value="PEP-utilizers_C"/>
    <property type="match status" value="1"/>
</dbReference>
<name>A0A9D1VUR3_9FIRM</name>
<dbReference type="AlphaFoldDB" id="A0A9D1VUR3"/>
<sequence length="399" mass="43828">NKQFTLAGKVYHEGDGISLDGSTGNIYDCLIPTVPADPNSGYFGRIMDLADKYKALGVRTNADTPKDAKQAAAFGAQGIGLCRTEHMFFGEGRIDAFREMICSETVEEREAALAKIEPMQQADFEGLFEALGGYPVTIRFLDPPLHEFVPTEEADIEALAKAQGKTVAQIKQIISDLHEFNPMMGHRGCRLCVTYPEIAVMQTNAVIKAAIAVKGRHADWNIVPEIMIPLTGEVKEMKFVKDIVVKTADEVIKASGVDLKYEVGTMIEIPRAALTADEIAKEAEFFCFGTNDLTQMTFGFSRDDAGKFLPAYYKNKIYESDPFSRLDTVGVGKLMKMAVQLGRETRPTLHCGICGEHGGDPSSIEFCHEIGLNYVSCSPFRVPIARLAAAQANIRNPRK</sequence>
<keyword evidence="4" id="KW-0670">Pyruvate</keyword>
<dbReference type="InterPro" id="IPR000121">
    <property type="entry name" value="PEP_util_C"/>
</dbReference>
<evidence type="ECO:0000313" key="5">
    <source>
        <dbReference type="Proteomes" id="UP000824249"/>
    </source>
</evidence>
<dbReference type="Gene3D" id="3.20.20.60">
    <property type="entry name" value="Phosphoenolpyruvate-binding domains"/>
    <property type="match status" value="1"/>
</dbReference>
<evidence type="ECO:0000256" key="1">
    <source>
        <dbReference type="ARBA" id="ARBA00020138"/>
    </source>
</evidence>